<accession>A0A6J4K463</accession>
<reference evidence="2" key="1">
    <citation type="submission" date="2020-02" db="EMBL/GenBank/DDBJ databases">
        <authorList>
            <person name="Meier V. D."/>
        </authorList>
    </citation>
    <scope>NUCLEOTIDE SEQUENCE</scope>
    <source>
        <strain evidence="2">AVDCRST_MAG89</strain>
    </source>
</reference>
<evidence type="ECO:0000313" key="2">
    <source>
        <dbReference type="EMBL" id="CAA9295226.1"/>
    </source>
</evidence>
<feature type="compositionally biased region" description="Low complexity" evidence="1">
    <location>
        <begin position="66"/>
        <end position="80"/>
    </location>
</feature>
<dbReference type="EC" id="1.9.3.1" evidence="2"/>
<dbReference type="AlphaFoldDB" id="A0A6J4K463"/>
<gene>
    <name evidence="2" type="ORF">AVDCRST_MAG89-83</name>
</gene>
<protein>
    <submittedName>
        <fullName evidence="2">Cytochrome c oxidase polypeptide I</fullName>
        <ecNumber evidence="2">1.9.3.1</ecNumber>
    </submittedName>
</protein>
<feature type="non-terminal residue" evidence="2">
    <location>
        <position position="1"/>
    </location>
</feature>
<feature type="non-terminal residue" evidence="2">
    <location>
        <position position="463"/>
    </location>
</feature>
<dbReference type="GO" id="GO:0016491">
    <property type="term" value="F:oxidoreductase activity"/>
    <property type="evidence" value="ECO:0007669"/>
    <property type="project" value="UniProtKB-KW"/>
</dbReference>
<feature type="compositionally biased region" description="Basic residues" evidence="1">
    <location>
        <begin position="1"/>
        <end position="16"/>
    </location>
</feature>
<feature type="region of interest" description="Disordered" evidence="1">
    <location>
        <begin position="1"/>
        <end position="81"/>
    </location>
</feature>
<evidence type="ECO:0000256" key="1">
    <source>
        <dbReference type="SAM" id="MobiDB-lite"/>
    </source>
</evidence>
<sequence>GEHRRARSRGTARVRGARGDGAHLAAEQGAVGMDDRGGPQVHRGPLRRHGVPVLSAGRHRGHADAHSAGPPGEPAAGSGPVQPDLQHARHHHDVPVRCARAAGRGALLRSADGGHAQHCFSPAERAGLLDVPGGRASAVLRIHPEHRARRRVVQLRAAGRARILARQAHRRVGADGDLHRDRGADRRGRDHRHRVQAARAGNVAQPHSAVRLVRPGHLVRRAVRHALRGPGQHDAGLRPAGGHPLLQPGRGRRPAALAAPVLVLRASRSLHHVHPGNRVRVRDHPRVRAAQDVRAHGAGAGAGGHGVPELRAVGAPHVHHRPSAAGAELLHGRQPDDRHPQRRADLLLARDALGGAAAPADAAAVRHRLHHRLHDGRDHRRDGGLGAVRPAGARHLLHRRPPSLRAAGRVRVPALRGLLLLVPQGHRADDVGDAGEMAVLALLHRRERHLLSHALPGADGHDT</sequence>
<name>A0A6J4K463_9BACT</name>
<keyword evidence="2" id="KW-0560">Oxidoreductase</keyword>
<organism evidence="2">
    <name type="scientific">uncultured Gemmatimonadota bacterium</name>
    <dbReference type="NCBI Taxonomy" id="203437"/>
    <lineage>
        <taxon>Bacteria</taxon>
        <taxon>Pseudomonadati</taxon>
        <taxon>Gemmatimonadota</taxon>
        <taxon>environmental samples</taxon>
    </lineage>
</organism>
<dbReference type="EMBL" id="CADCTV010000021">
    <property type="protein sequence ID" value="CAA9295226.1"/>
    <property type="molecule type" value="Genomic_DNA"/>
</dbReference>
<feature type="region of interest" description="Disordered" evidence="1">
    <location>
        <begin position="373"/>
        <end position="400"/>
    </location>
</feature>
<proteinExistence type="predicted"/>